<feature type="domain" description="Serine aminopeptidase S33" evidence="1">
    <location>
        <begin position="38"/>
        <end position="170"/>
    </location>
</feature>
<evidence type="ECO:0000313" key="2">
    <source>
        <dbReference type="EMBL" id="KRL88339.1"/>
    </source>
</evidence>
<dbReference type="SUPFAM" id="SSF53474">
    <property type="entry name" value="alpha/beta-Hydrolases"/>
    <property type="match status" value="1"/>
</dbReference>
<dbReference type="RefSeq" id="WP_056955329.1">
    <property type="nucleotide sequence ID" value="NZ_AZFK01000077.1"/>
</dbReference>
<name>A0A0R1UB85_9LACO</name>
<evidence type="ECO:0000259" key="1">
    <source>
        <dbReference type="Pfam" id="PF12146"/>
    </source>
</evidence>
<accession>A0A0R1UB85</accession>
<dbReference type="Gene3D" id="3.40.50.1820">
    <property type="entry name" value="alpha/beta hydrolase"/>
    <property type="match status" value="1"/>
</dbReference>
<evidence type="ECO:0000313" key="3">
    <source>
        <dbReference type="Proteomes" id="UP000050816"/>
    </source>
</evidence>
<dbReference type="InterPro" id="IPR022742">
    <property type="entry name" value="Hydrolase_4"/>
</dbReference>
<protein>
    <recommendedName>
        <fullName evidence="1">Serine aminopeptidase S33 domain-containing protein</fullName>
    </recommendedName>
</protein>
<sequence length="196" mass="21452">MGTVFVLPDLATSVAPWQNLPVGYRTLQVADYRTLVDASGDFEQLVAETVALVRQLPQPVTLVGHGFGAFLALTVATTQFGRLDRLVLVAPAYQTGSYRTKLTGLHLKGAGRFKTTALDKAVTLALYRTAAHRDLTNQLMHVQCRVDIFCGEQDRAHRQAATDLYHRLLEGHLTTVPQTGATLNEATLRAVGELLR</sequence>
<proteinExistence type="predicted"/>
<dbReference type="AlphaFoldDB" id="A0A0R1UB85"/>
<organism evidence="2 3">
    <name type="scientific">Limosilactobacillus ingluviei DSM 15946</name>
    <dbReference type="NCBI Taxonomy" id="1423760"/>
    <lineage>
        <taxon>Bacteria</taxon>
        <taxon>Bacillati</taxon>
        <taxon>Bacillota</taxon>
        <taxon>Bacilli</taxon>
        <taxon>Lactobacillales</taxon>
        <taxon>Lactobacillaceae</taxon>
        <taxon>Limosilactobacillus</taxon>
    </lineage>
</organism>
<dbReference type="PATRIC" id="fig|1423760.3.peg.293"/>
<comment type="caution">
    <text evidence="2">The sequence shown here is derived from an EMBL/GenBank/DDBJ whole genome shotgun (WGS) entry which is preliminary data.</text>
</comment>
<dbReference type="EMBL" id="AZFK01000077">
    <property type="protein sequence ID" value="KRL88339.1"/>
    <property type="molecule type" value="Genomic_DNA"/>
</dbReference>
<dbReference type="Pfam" id="PF12146">
    <property type="entry name" value="Hydrolase_4"/>
    <property type="match status" value="1"/>
</dbReference>
<dbReference type="InterPro" id="IPR029058">
    <property type="entry name" value="AB_hydrolase_fold"/>
</dbReference>
<reference evidence="2 3" key="1">
    <citation type="journal article" date="2015" name="Genome Announc.">
        <title>Expanding the biotechnology potential of lactobacilli through comparative genomics of 213 strains and associated genera.</title>
        <authorList>
            <person name="Sun Z."/>
            <person name="Harris H.M."/>
            <person name="McCann A."/>
            <person name="Guo C."/>
            <person name="Argimon S."/>
            <person name="Zhang W."/>
            <person name="Yang X."/>
            <person name="Jeffery I.B."/>
            <person name="Cooney J.C."/>
            <person name="Kagawa T.F."/>
            <person name="Liu W."/>
            <person name="Song Y."/>
            <person name="Salvetti E."/>
            <person name="Wrobel A."/>
            <person name="Rasinkangas P."/>
            <person name="Parkhill J."/>
            <person name="Rea M.C."/>
            <person name="O'Sullivan O."/>
            <person name="Ritari J."/>
            <person name="Douillard F.P."/>
            <person name="Paul Ross R."/>
            <person name="Yang R."/>
            <person name="Briner A.E."/>
            <person name="Felis G.E."/>
            <person name="de Vos W.M."/>
            <person name="Barrangou R."/>
            <person name="Klaenhammer T.R."/>
            <person name="Caufield P.W."/>
            <person name="Cui Y."/>
            <person name="Zhang H."/>
            <person name="O'Toole P.W."/>
        </authorList>
    </citation>
    <scope>NUCLEOTIDE SEQUENCE [LARGE SCALE GENOMIC DNA]</scope>
    <source>
        <strain evidence="2 3">DSM 15946</strain>
    </source>
</reference>
<dbReference type="Proteomes" id="UP000050816">
    <property type="component" value="Unassembled WGS sequence"/>
</dbReference>
<gene>
    <name evidence="2" type="ORF">FC43_GL000275</name>
</gene>